<dbReference type="GO" id="GO:0032993">
    <property type="term" value="C:protein-DNA complex"/>
    <property type="evidence" value="ECO:0007669"/>
    <property type="project" value="TreeGrafter"/>
</dbReference>
<dbReference type="InterPro" id="IPR016032">
    <property type="entry name" value="Sig_transdc_resp-reg_C-effctor"/>
</dbReference>
<keyword evidence="1 6" id="KW-0597">Phosphoprotein</keyword>
<dbReference type="Gene3D" id="1.10.10.10">
    <property type="entry name" value="Winged helix-like DNA-binding domain superfamily/Winged helix DNA-binding domain"/>
    <property type="match status" value="1"/>
</dbReference>
<dbReference type="CDD" id="cd00383">
    <property type="entry name" value="trans_reg_C"/>
    <property type="match status" value="1"/>
</dbReference>
<dbReference type="SMART" id="SM00862">
    <property type="entry name" value="Trans_reg_C"/>
    <property type="match status" value="1"/>
</dbReference>
<feature type="domain" description="Response regulatory" evidence="8">
    <location>
        <begin position="5"/>
        <end position="121"/>
    </location>
</feature>
<dbReference type="OrthoDB" id="341603at2"/>
<dbReference type="KEGG" id="slr:L21SP2_0913"/>
<dbReference type="SUPFAM" id="SSF52172">
    <property type="entry name" value="CheY-like"/>
    <property type="match status" value="1"/>
</dbReference>
<dbReference type="Pfam" id="PF00486">
    <property type="entry name" value="Trans_reg_C"/>
    <property type="match status" value="1"/>
</dbReference>
<keyword evidence="5" id="KW-0804">Transcription</keyword>
<dbReference type="Proteomes" id="UP000018680">
    <property type="component" value="Chromosome"/>
</dbReference>
<dbReference type="STRING" id="1307761.L21SP2_0913"/>
<evidence type="ECO:0000256" key="5">
    <source>
        <dbReference type="ARBA" id="ARBA00023163"/>
    </source>
</evidence>
<dbReference type="SMART" id="SM00448">
    <property type="entry name" value="REC"/>
    <property type="match status" value="1"/>
</dbReference>
<protein>
    <submittedName>
        <fullName evidence="10">Phosphate regulon transcriptional regulatory protein PhoB (SphR)</fullName>
    </submittedName>
</protein>
<evidence type="ECO:0000256" key="4">
    <source>
        <dbReference type="ARBA" id="ARBA00023125"/>
    </source>
</evidence>
<evidence type="ECO:0000256" key="3">
    <source>
        <dbReference type="ARBA" id="ARBA00023015"/>
    </source>
</evidence>
<keyword evidence="3" id="KW-0805">Transcription regulation</keyword>
<dbReference type="eggNOG" id="COG0745">
    <property type="taxonomic scope" value="Bacteria"/>
</dbReference>
<name>V5WET7_9SPIO</name>
<dbReference type="FunFam" id="3.40.50.2300:FF:000001">
    <property type="entry name" value="DNA-binding response regulator PhoB"/>
    <property type="match status" value="1"/>
</dbReference>
<evidence type="ECO:0000256" key="6">
    <source>
        <dbReference type="PROSITE-ProRule" id="PRU00169"/>
    </source>
</evidence>
<dbReference type="GO" id="GO:0006355">
    <property type="term" value="P:regulation of DNA-templated transcription"/>
    <property type="evidence" value="ECO:0007669"/>
    <property type="project" value="InterPro"/>
</dbReference>
<reference evidence="10 11" key="1">
    <citation type="journal article" date="2015" name="Stand. Genomic Sci.">
        <title>Complete genome sequence and description of Salinispira pacifica gen. nov., sp. nov., a novel spirochaete isolated form a hypersaline microbial mat.</title>
        <authorList>
            <person name="Ben Hania W."/>
            <person name="Joseph M."/>
            <person name="Schumann P."/>
            <person name="Bunk B."/>
            <person name="Fiebig A."/>
            <person name="Sproer C."/>
            <person name="Klenk H.P."/>
            <person name="Fardeau M.L."/>
            <person name="Spring S."/>
        </authorList>
    </citation>
    <scope>NUCLEOTIDE SEQUENCE [LARGE SCALE GENOMIC DNA]</scope>
    <source>
        <strain evidence="10 11">L21-RPul-D2</strain>
    </source>
</reference>
<feature type="domain" description="OmpR/PhoB-type" evidence="9">
    <location>
        <begin position="134"/>
        <end position="230"/>
    </location>
</feature>
<proteinExistence type="predicted"/>
<dbReference type="InterPro" id="IPR036388">
    <property type="entry name" value="WH-like_DNA-bd_sf"/>
</dbReference>
<dbReference type="PANTHER" id="PTHR48111:SF40">
    <property type="entry name" value="PHOSPHATE REGULON TRANSCRIPTIONAL REGULATORY PROTEIN PHOB"/>
    <property type="match status" value="1"/>
</dbReference>
<dbReference type="AlphaFoldDB" id="V5WET7"/>
<keyword evidence="11" id="KW-1185">Reference proteome</keyword>
<dbReference type="Pfam" id="PF00072">
    <property type="entry name" value="Response_reg"/>
    <property type="match status" value="1"/>
</dbReference>
<evidence type="ECO:0000259" key="8">
    <source>
        <dbReference type="PROSITE" id="PS50110"/>
    </source>
</evidence>
<dbReference type="GO" id="GO:0000156">
    <property type="term" value="F:phosphorelay response regulator activity"/>
    <property type="evidence" value="ECO:0007669"/>
    <property type="project" value="TreeGrafter"/>
</dbReference>
<dbReference type="SUPFAM" id="SSF46894">
    <property type="entry name" value="C-terminal effector domain of the bipartite response regulators"/>
    <property type="match status" value="1"/>
</dbReference>
<sequence length="233" mass="26212">MAKESILCVEDEPDILELIRYNLEREGYTVFTADTGEKGLSMAASHHPALILLDLMLPGLDGLEVCRRLKKDHMLSHIPVIMLTAKTEDSDIITGLEVGADDYLSKPFSPKVLIARIRSVLRRVRGEVETLSQEDRIKIHDILIDVSRHEVFMGAEAIDLSATEFAILEFLARSPGWVFSRNKIIDAVKGKDYPVTERSVDVQILGLRKKLGTHGDYIETVRGVGYRMKPQEE</sequence>
<keyword evidence="4 7" id="KW-0238">DNA-binding</keyword>
<dbReference type="PATRIC" id="fig|1307761.3.peg.914"/>
<dbReference type="InterPro" id="IPR001789">
    <property type="entry name" value="Sig_transdc_resp-reg_receiver"/>
</dbReference>
<dbReference type="PROSITE" id="PS50110">
    <property type="entry name" value="RESPONSE_REGULATORY"/>
    <property type="match status" value="1"/>
</dbReference>
<evidence type="ECO:0000259" key="9">
    <source>
        <dbReference type="PROSITE" id="PS51755"/>
    </source>
</evidence>
<dbReference type="PANTHER" id="PTHR48111">
    <property type="entry name" value="REGULATOR OF RPOS"/>
    <property type="match status" value="1"/>
</dbReference>
<dbReference type="Gene3D" id="3.40.50.2300">
    <property type="match status" value="1"/>
</dbReference>
<dbReference type="GO" id="GO:0000976">
    <property type="term" value="F:transcription cis-regulatory region binding"/>
    <property type="evidence" value="ECO:0007669"/>
    <property type="project" value="TreeGrafter"/>
</dbReference>
<dbReference type="PROSITE" id="PS51755">
    <property type="entry name" value="OMPR_PHOB"/>
    <property type="match status" value="1"/>
</dbReference>
<evidence type="ECO:0000256" key="1">
    <source>
        <dbReference type="ARBA" id="ARBA00022553"/>
    </source>
</evidence>
<dbReference type="RefSeq" id="WP_024267264.1">
    <property type="nucleotide sequence ID" value="NC_023035.1"/>
</dbReference>
<dbReference type="InterPro" id="IPR001867">
    <property type="entry name" value="OmpR/PhoB-type_DNA-bd"/>
</dbReference>
<evidence type="ECO:0000256" key="2">
    <source>
        <dbReference type="ARBA" id="ARBA00023012"/>
    </source>
</evidence>
<feature type="DNA-binding region" description="OmpR/PhoB-type" evidence="7">
    <location>
        <begin position="134"/>
        <end position="230"/>
    </location>
</feature>
<organism evidence="10 11">
    <name type="scientific">Salinispira pacifica</name>
    <dbReference type="NCBI Taxonomy" id="1307761"/>
    <lineage>
        <taxon>Bacteria</taxon>
        <taxon>Pseudomonadati</taxon>
        <taxon>Spirochaetota</taxon>
        <taxon>Spirochaetia</taxon>
        <taxon>Spirochaetales</taxon>
        <taxon>Spirochaetaceae</taxon>
        <taxon>Salinispira</taxon>
    </lineage>
</organism>
<dbReference type="GO" id="GO:0005829">
    <property type="term" value="C:cytosol"/>
    <property type="evidence" value="ECO:0007669"/>
    <property type="project" value="TreeGrafter"/>
</dbReference>
<dbReference type="HOGENOM" id="CLU_000445_30_4_12"/>
<evidence type="ECO:0000313" key="11">
    <source>
        <dbReference type="Proteomes" id="UP000018680"/>
    </source>
</evidence>
<evidence type="ECO:0000256" key="7">
    <source>
        <dbReference type="PROSITE-ProRule" id="PRU01091"/>
    </source>
</evidence>
<feature type="modified residue" description="4-aspartylphosphate" evidence="6">
    <location>
        <position position="54"/>
    </location>
</feature>
<dbReference type="EMBL" id="CP006939">
    <property type="protein sequence ID" value="AHC14333.1"/>
    <property type="molecule type" value="Genomic_DNA"/>
</dbReference>
<dbReference type="Gene3D" id="6.10.250.690">
    <property type="match status" value="1"/>
</dbReference>
<gene>
    <name evidence="10" type="ORF">L21SP2_0913</name>
</gene>
<keyword evidence="2" id="KW-0902">Two-component regulatory system</keyword>
<dbReference type="InterPro" id="IPR011006">
    <property type="entry name" value="CheY-like_superfamily"/>
</dbReference>
<dbReference type="InterPro" id="IPR039420">
    <property type="entry name" value="WalR-like"/>
</dbReference>
<accession>V5WET7</accession>
<evidence type="ECO:0000313" key="10">
    <source>
        <dbReference type="EMBL" id="AHC14333.1"/>
    </source>
</evidence>